<reference evidence="5" key="1">
    <citation type="submission" date="2022-11" db="UniProtKB">
        <authorList>
            <consortium name="WormBaseParasite"/>
        </authorList>
    </citation>
    <scope>IDENTIFICATION</scope>
</reference>
<evidence type="ECO:0000256" key="1">
    <source>
        <dbReference type="ARBA" id="ARBA00005560"/>
    </source>
</evidence>
<evidence type="ECO:0000313" key="5">
    <source>
        <dbReference type="WBParaSite" id="nRc.2.0.1.t16872-RA"/>
    </source>
</evidence>
<name>A0A915IS69_ROMCU</name>
<dbReference type="GO" id="GO:0003677">
    <property type="term" value="F:DNA binding"/>
    <property type="evidence" value="ECO:0007669"/>
    <property type="project" value="UniProtKB-KW"/>
</dbReference>
<evidence type="ECO:0000313" key="4">
    <source>
        <dbReference type="Proteomes" id="UP000887565"/>
    </source>
</evidence>
<dbReference type="InterPro" id="IPR012295">
    <property type="entry name" value="TBP_dom_sf"/>
</dbReference>
<accession>A0A915IS69</accession>
<keyword evidence="2" id="KW-0238">DNA-binding</keyword>
<dbReference type="AlphaFoldDB" id="A0A915IS69"/>
<evidence type="ECO:0000256" key="3">
    <source>
        <dbReference type="ARBA" id="ARBA00023163"/>
    </source>
</evidence>
<dbReference type="PRINTS" id="PR00686">
    <property type="entry name" value="TIFACTORIID"/>
</dbReference>
<dbReference type="WBParaSite" id="nRc.2.0.1.t16872-RA">
    <property type="protein sequence ID" value="nRc.2.0.1.t16872-RA"/>
    <property type="gene ID" value="nRc.2.0.1.g16872"/>
</dbReference>
<evidence type="ECO:0000256" key="2">
    <source>
        <dbReference type="ARBA" id="ARBA00023125"/>
    </source>
</evidence>
<keyword evidence="4" id="KW-1185">Reference proteome</keyword>
<protein>
    <submittedName>
        <fullName evidence="5">TATA box-binding protein-like 1</fullName>
    </submittedName>
</protein>
<dbReference type="Proteomes" id="UP000887565">
    <property type="component" value="Unplaced"/>
</dbReference>
<organism evidence="4 5">
    <name type="scientific">Romanomermis culicivorax</name>
    <name type="common">Nematode worm</name>
    <dbReference type="NCBI Taxonomy" id="13658"/>
    <lineage>
        <taxon>Eukaryota</taxon>
        <taxon>Metazoa</taxon>
        <taxon>Ecdysozoa</taxon>
        <taxon>Nematoda</taxon>
        <taxon>Enoplea</taxon>
        <taxon>Dorylaimia</taxon>
        <taxon>Mermithida</taxon>
        <taxon>Mermithoidea</taxon>
        <taxon>Mermithidae</taxon>
        <taxon>Romanomermis</taxon>
    </lineage>
</organism>
<dbReference type="InterPro" id="IPR000814">
    <property type="entry name" value="TBP"/>
</dbReference>
<dbReference type="PANTHER" id="PTHR10126">
    <property type="entry name" value="TATA-BOX BINDING PROTEIN"/>
    <property type="match status" value="1"/>
</dbReference>
<dbReference type="OMA" id="NCEYEPE"/>
<dbReference type="SUPFAM" id="SSF55945">
    <property type="entry name" value="TATA-box binding protein-like"/>
    <property type="match status" value="2"/>
</dbReference>
<proteinExistence type="inferred from homology"/>
<comment type="similarity">
    <text evidence="1">Belongs to the TBP family.</text>
</comment>
<keyword evidence="3" id="KW-0804">Transcription</keyword>
<dbReference type="Pfam" id="PF00352">
    <property type="entry name" value="TBP"/>
    <property type="match status" value="2"/>
</dbReference>
<dbReference type="Gene3D" id="3.30.310.10">
    <property type="entry name" value="TATA-Binding Protein"/>
    <property type="match status" value="2"/>
</dbReference>
<dbReference type="GO" id="GO:0006352">
    <property type="term" value="P:DNA-templated transcription initiation"/>
    <property type="evidence" value="ECO:0007669"/>
    <property type="project" value="InterPro"/>
</dbReference>
<sequence length="222" mass="24981">MSARTLSLQVAITVYKMASNEDELIDLQIRNVVAMFTCCCHVDLRKFATCSCHVIYERSRGVAMKQLKNPRCYVKIWSSGKIILTGCHSETDAKVAARRIARLLQRTIGPQVKFANFRVTNIMATCKLPFPLRIESMAKRYPRESSYEPELNVGLLWRSIIPKATLRIYTTGSVTVTGATAESSVLEVMENLYPILLEFRADSCTSNSNSDHNSNIMYSVVV</sequence>